<dbReference type="STRING" id="8081.ENSPREP00000017598"/>
<proteinExistence type="predicted"/>
<reference evidence="1" key="3">
    <citation type="submission" date="2025-09" db="UniProtKB">
        <authorList>
            <consortium name="Ensembl"/>
        </authorList>
    </citation>
    <scope>IDENTIFICATION</scope>
    <source>
        <strain evidence="1">Guanapo</strain>
    </source>
</reference>
<reference evidence="1" key="2">
    <citation type="submission" date="2025-08" db="UniProtKB">
        <authorList>
            <consortium name="Ensembl"/>
        </authorList>
    </citation>
    <scope>IDENTIFICATION</scope>
    <source>
        <strain evidence="1">Guanapo</strain>
    </source>
</reference>
<organism evidence="1 2">
    <name type="scientific">Poecilia reticulata</name>
    <name type="common">Guppy</name>
    <name type="synonym">Acanthophacelus reticulatus</name>
    <dbReference type="NCBI Taxonomy" id="8081"/>
    <lineage>
        <taxon>Eukaryota</taxon>
        <taxon>Metazoa</taxon>
        <taxon>Chordata</taxon>
        <taxon>Craniata</taxon>
        <taxon>Vertebrata</taxon>
        <taxon>Euteleostomi</taxon>
        <taxon>Actinopterygii</taxon>
        <taxon>Neopterygii</taxon>
        <taxon>Teleostei</taxon>
        <taxon>Neoteleostei</taxon>
        <taxon>Acanthomorphata</taxon>
        <taxon>Ovalentaria</taxon>
        <taxon>Atherinomorphae</taxon>
        <taxon>Cyprinodontiformes</taxon>
        <taxon>Poeciliidae</taxon>
        <taxon>Poeciliinae</taxon>
        <taxon>Poecilia</taxon>
    </lineage>
</organism>
<keyword evidence="2" id="KW-1185">Reference proteome</keyword>
<dbReference type="OMA" id="HLAYDIC"/>
<dbReference type="SUPFAM" id="SSF54160">
    <property type="entry name" value="Chromo domain-like"/>
    <property type="match status" value="1"/>
</dbReference>
<reference evidence="2" key="1">
    <citation type="submission" date="2013-11" db="EMBL/GenBank/DDBJ databases">
        <title>The genomic landscape of the Guanapo guppy.</title>
        <authorList>
            <person name="Kuenstner A."/>
            <person name="Dreyer C."/>
        </authorList>
    </citation>
    <scope>NUCLEOTIDE SEQUENCE</scope>
    <source>
        <strain evidence="2">Guanapo</strain>
    </source>
</reference>
<evidence type="ECO:0000313" key="1">
    <source>
        <dbReference type="Ensembl" id="ENSPREP00000017598.1"/>
    </source>
</evidence>
<evidence type="ECO:0000313" key="2">
    <source>
        <dbReference type="Proteomes" id="UP000242638"/>
    </source>
</evidence>
<protein>
    <submittedName>
        <fullName evidence="1">Uncharacterized protein</fullName>
    </submittedName>
</protein>
<dbReference type="InterPro" id="IPR016197">
    <property type="entry name" value="Chromo-like_dom_sf"/>
</dbReference>
<dbReference type="AlphaFoldDB" id="A0A3P9P7C1"/>
<dbReference type="GeneTree" id="ENSGT01060000250886"/>
<dbReference type="Proteomes" id="UP000242638">
    <property type="component" value="Unassembled WGS sequence"/>
</dbReference>
<name>A0A3P9P7C1_POERE</name>
<dbReference type="Gene3D" id="2.40.50.40">
    <property type="match status" value="1"/>
</dbReference>
<sequence length="202" mass="23387">HRHEYVDTLLMLTALLNRIANLLTGKEPQLHIMCLAKRSGCPPLKSIKKIIPRFIGPYEIIRPDLSIFIFTFIKHFMFPRLNPFRLAYCALLPSPFHPQAIDGHLAYDICQIMDSCQQGCGWQYLVDWMVYGPEGWSWMPSSFILGPDFISDYRSSLPSCSFGLPGGKCPIWRRWKNYFGAMLSWNLRPLLRFLSLSLIVMK</sequence>
<accession>A0A3P9P7C1</accession>
<dbReference type="Ensembl" id="ENSPRET00000017785.1">
    <property type="protein sequence ID" value="ENSPREP00000017598.1"/>
    <property type="gene ID" value="ENSPREG00000011904.1"/>
</dbReference>